<evidence type="ECO:0000256" key="10">
    <source>
        <dbReference type="SAM" id="MobiDB-lite"/>
    </source>
</evidence>
<evidence type="ECO:0000313" key="11">
    <source>
        <dbReference type="EMBL" id="CAD9511037.1"/>
    </source>
</evidence>
<evidence type="ECO:0000256" key="5">
    <source>
        <dbReference type="ARBA" id="ARBA00023157"/>
    </source>
</evidence>
<dbReference type="GO" id="GO:0000139">
    <property type="term" value="C:Golgi membrane"/>
    <property type="evidence" value="ECO:0007669"/>
    <property type="project" value="TreeGrafter"/>
</dbReference>
<dbReference type="PANTHER" id="PTHR11742">
    <property type="entry name" value="MANNOSYL-OLIGOSACCHARIDE ALPHA-1,2-MANNOSIDASE-RELATED"/>
    <property type="match status" value="1"/>
</dbReference>
<dbReference type="InterPro" id="IPR001382">
    <property type="entry name" value="Glyco_hydro_47"/>
</dbReference>
<reference evidence="11" key="1">
    <citation type="submission" date="2021-01" db="EMBL/GenBank/DDBJ databases">
        <authorList>
            <person name="Corre E."/>
            <person name="Pelletier E."/>
            <person name="Niang G."/>
            <person name="Scheremetjew M."/>
            <person name="Finn R."/>
            <person name="Kale V."/>
            <person name="Holt S."/>
            <person name="Cochrane G."/>
            <person name="Meng A."/>
            <person name="Brown T."/>
            <person name="Cohen L."/>
        </authorList>
    </citation>
    <scope>NUCLEOTIDE SEQUENCE</scope>
    <source>
        <strain evidence="11">CCMP826</strain>
    </source>
</reference>
<dbReference type="AlphaFoldDB" id="A0A7S2I8T0"/>
<evidence type="ECO:0000256" key="3">
    <source>
        <dbReference type="ARBA" id="ARBA00007658"/>
    </source>
</evidence>
<keyword evidence="7" id="KW-0106">Calcium</keyword>
<dbReference type="PRINTS" id="PR00747">
    <property type="entry name" value="GLYHDRLASE47"/>
</dbReference>
<evidence type="ECO:0000256" key="7">
    <source>
        <dbReference type="PIRSR" id="PIRSR601382-2"/>
    </source>
</evidence>
<feature type="active site" description="Proton donor" evidence="6">
    <location>
        <position position="263"/>
    </location>
</feature>
<sequence>MKMRPASAGPVTTLHRRRGTRGGRRSSSRITLTPNAVLVLMALCLSVFVMGLLVGSRLFAAPPSSSPPSESSHVSVDSVLHDRSMEVSPPDDNPKLRKPKIFEDIGAPPPAEDPNKSLRAPPKQTASSNYPYDLTPAPSNHDFAAWNPPGGNRYQEYKDGEAPYVITPSLKQQSDNVARTRRTHVKNAMKHAWNGYKTYAYGHDEVAPLRRTFKDGWGGMGTTLVDSLDTLWLMDMKTEFWEARDWVRDELVNAIGRSVSTFETTIRSLGGLLAAYDWSGDKVFLEKALDLGERLFGAFARSDIPSNAVNLASKQPDGFGSTNIAEAGTLQVEFRYLAMTTGRMEFKTKSEKVFELLHNLRPHNGLYPYKINKSPGFVNSVVTFGAMGDSFYEYMLKIWLQGGKKEQMYRDMWDESMTGIHEELMQQSSPNGLWYIAEKKNGRIDNKFDHLVCFMGGALALGAYTDPRGLDSERAQRDLKTARQLAYTCYQMYARQTTGIAPEMIRFDGFNDFSGSPNYYILRPETVETFFILNYLTGDPIYREWGWEIFQSIEKFCKTDIAYGSLKNVNQPGSVEDRMESFFLAETLKYLYLLFDPDTEVDILNKHVFNTEAHPTRVFPVLKKESPEMIG</sequence>
<comment type="similarity">
    <text evidence="3 9">Belongs to the glycosyl hydrolase 47 family.</text>
</comment>
<comment type="pathway">
    <text evidence="2">Protein modification; protein glycosylation.</text>
</comment>
<evidence type="ECO:0000256" key="1">
    <source>
        <dbReference type="ARBA" id="ARBA00001913"/>
    </source>
</evidence>
<comment type="cofactor">
    <cofactor evidence="1 7">
        <name>Ca(2+)</name>
        <dbReference type="ChEBI" id="CHEBI:29108"/>
    </cofactor>
</comment>
<dbReference type="GO" id="GO:0004571">
    <property type="term" value="F:mannosyl-oligosaccharide 1,2-alpha-mannosidase activity"/>
    <property type="evidence" value="ECO:0007669"/>
    <property type="project" value="InterPro"/>
</dbReference>
<dbReference type="PANTHER" id="PTHR11742:SF6">
    <property type="entry name" value="MANNOSYL-OLIGOSACCHARIDE ALPHA-1,2-MANNOSIDASE IA-RELATED"/>
    <property type="match status" value="1"/>
</dbReference>
<feature type="active site" evidence="6">
    <location>
        <position position="389"/>
    </location>
</feature>
<name>A0A7S2I8T0_9STRA</name>
<accession>A0A7S2I8T0</accession>
<feature type="region of interest" description="Disordered" evidence="10">
    <location>
        <begin position="84"/>
        <end position="134"/>
    </location>
</feature>
<keyword evidence="7" id="KW-0479">Metal-binding</keyword>
<protein>
    <recommendedName>
        <fullName evidence="9">alpha-1,2-Mannosidase</fullName>
        <ecNumber evidence="9">3.2.1.-</ecNumber>
    </recommendedName>
</protein>
<feature type="active site" description="Proton donor" evidence="6">
    <location>
        <position position="503"/>
    </location>
</feature>
<dbReference type="GO" id="GO:0005783">
    <property type="term" value="C:endoplasmic reticulum"/>
    <property type="evidence" value="ECO:0007669"/>
    <property type="project" value="TreeGrafter"/>
</dbReference>
<feature type="compositionally biased region" description="Basic residues" evidence="10">
    <location>
        <begin position="14"/>
        <end position="27"/>
    </location>
</feature>
<evidence type="ECO:0000256" key="9">
    <source>
        <dbReference type="RuleBase" id="RU361193"/>
    </source>
</evidence>
<dbReference type="InterPro" id="IPR050749">
    <property type="entry name" value="Glycosyl_Hydrolase_47"/>
</dbReference>
<keyword evidence="9" id="KW-0326">Glycosidase</keyword>
<feature type="active site" evidence="6">
    <location>
        <position position="525"/>
    </location>
</feature>
<dbReference type="Pfam" id="PF01532">
    <property type="entry name" value="Glyco_hydro_47"/>
    <property type="match status" value="1"/>
</dbReference>
<evidence type="ECO:0000256" key="4">
    <source>
        <dbReference type="ARBA" id="ARBA00022801"/>
    </source>
</evidence>
<gene>
    <name evidence="11" type="ORF">HTAM1171_LOCUS10150</name>
</gene>
<dbReference type="EMBL" id="HBGV01016537">
    <property type="protein sequence ID" value="CAD9511037.1"/>
    <property type="molecule type" value="Transcribed_RNA"/>
</dbReference>
<dbReference type="FunFam" id="1.50.10.10:FF:000055">
    <property type="entry name" value="alpha-1,2-Mannosidase"/>
    <property type="match status" value="1"/>
</dbReference>
<dbReference type="GO" id="GO:0005975">
    <property type="term" value="P:carbohydrate metabolic process"/>
    <property type="evidence" value="ECO:0007669"/>
    <property type="project" value="InterPro"/>
</dbReference>
<evidence type="ECO:0000256" key="2">
    <source>
        <dbReference type="ARBA" id="ARBA00004922"/>
    </source>
</evidence>
<dbReference type="EC" id="3.2.1.-" evidence="9"/>
<dbReference type="InterPro" id="IPR012341">
    <property type="entry name" value="6hp_glycosidase-like_sf"/>
</dbReference>
<keyword evidence="4 9" id="KW-0378">Hydrolase</keyword>
<evidence type="ECO:0000256" key="6">
    <source>
        <dbReference type="PIRSR" id="PIRSR601382-1"/>
    </source>
</evidence>
<keyword evidence="5 8" id="KW-1015">Disulfide bond</keyword>
<dbReference type="GO" id="GO:0005509">
    <property type="term" value="F:calcium ion binding"/>
    <property type="evidence" value="ECO:0007669"/>
    <property type="project" value="InterPro"/>
</dbReference>
<feature type="region of interest" description="Disordered" evidence="10">
    <location>
        <begin position="1"/>
        <end position="28"/>
    </location>
</feature>
<feature type="compositionally biased region" description="Basic and acidic residues" evidence="10">
    <location>
        <begin position="92"/>
        <end position="103"/>
    </location>
</feature>
<dbReference type="Gene3D" id="1.50.10.10">
    <property type="match status" value="1"/>
</dbReference>
<evidence type="ECO:0000256" key="8">
    <source>
        <dbReference type="PIRSR" id="PIRSR601382-3"/>
    </source>
</evidence>
<feature type="disulfide bond" evidence="8">
    <location>
        <begin position="453"/>
        <end position="489"/>
    </location>
</feature>
<dbReference type="SUPFAM" id="SSF48225">
    <property type="entry name" value="Seven-hairpin glycosidases"/>
    <property type="match status" value="1"/>
</dbReference>
<proteinExistence type="inferred from homology"/>
<organism evidence="11">
    <name type="scientific">Helicotheca tamesis</name>
    <dbReference type="NCBI Taxonomy" id="374047"/>
    <lineage>
        <taxon>Eukaryota</taxon>
        <taxon>Sar</taxon>
        <taxon>Stramenopiles</taxon>
        <taxon>Ochrophyta</taxon>
        <taxon>Bacillariophyta</taxon>
        <taxon>Mediophyceae</taxon>
        <taxon>Lithodesmiophycidae</taxon>
        <taxon>Lithodesmiales</taxon>
        <taxon>Lithodesmiaceae</taxon>
        <taxon>Helicotheca</taxon>
    </lineage>
</organism>
<dbReference type="InterPro" id="IPR036026">
    <property type="entry name" value="Seven-hairpin_glycosidases"/>
</dbReference>
<feature type="binding site" evidence="7">
    <location>
        <position position="611"/>
    </location>
    <ligand>
        <name>Ca(2+)</name>
        <dbReference type="ChEBI" id="CHEBI:29108"/>
    </ligand>
</feature>